<dbReference type="KEGG" id="aft:BBF96_13180"/>
<organism evidence="2 3">
    <name type="scientific">Anoxybacter fermentans</name>
    <dbReference type="NCBI Taxonomy" id="1323375"/>
    <lineage>
        <taxon>Bacteria</taxon>
        <taxon>Bacillati</taxon>
        <taxon>Bacillota</taxon>
        <taxon>Clostridia</taxon>
        <taxon>Halanaerobiales</taxon>
        <taxon>Anoxybacter</taxon>
    </lineage>
</organism>
<feature type="coiled-coil region" evidence="1">
    <location>
        <begin position="61"/>
        <end position="88"/>
    </location>
</feature>
<evidence type="ECO:0000313" key="3">
    <source>
        <dbReference type="Proteomes" id="UP000267250"/>
    </source>
</evidence>
<evidence type="ECO:0008006" key="4">
    <source>
        <dbReference type="Google" id="ProtNLM"/>
    </source>
</evidence>
<sequence>MKPIQNGNLKLNITKNLKTIEWLKAELIDGVSSLFKAMIPNQEKKIINALVRLIIAAYTLSRRLGISYERLEEELDEQIQKLIDDHHEIEKWFGDLSALQDHLQNRKNF</sequence>
<dbReference type="InterPro" id="IPR025984">
    <property type="entry name" value="DCTPP"/>
</dbReference>
<dbReference type="RefSeq" id="WP_127017626.1">
    <property type="nucleotide sequence ID" value="NZ_CP016379.1"/>
</dbReference>
<evidence type="ECO:0000256" key="1">
    <source>
        <dbReference type="SAM" id="Coils"/>
    </source>
</evidence>
<dbReference type="Pfam" id="PF12643">
    <property type="entry name" value="MazG-like"/>
    <property type="match status" value="1"/>
</dbReference>
<proteinExistence type="predicted"/>
<name>A0A3S9T170_9FIRM</name>
<dbReference type="AlphaFoldDB" id="A0A3S9T170"/>
<dbReference type="Proteomes" id="UP000267250">
    <property type="component" value="Chromosome"/>
</dbReference>
<keyword evidence="3" id="KW-1185">Reference proteome</keyword>
<dbReference type="EMBL" id="CP016379">
    <property type="protein sequence ID" value="AZR74270.1"/>
    <property type="molecule type" value="Genomic_DNA"/>
</dbReference>
<reference evidence="2 3" key="1">
    <citation type="submission" date="2016-07" db="EMBL/GenBank/DDBJ databases">
        <title>Genome and transcriptome analysis of iron-reducing fermentative bacteria Anoxybacter fermentans.</title>
        <authorList>
            <person name="Zeng X."/>
            <person name="Shao Z."/>
        </authorList>
    </citation>
    <scope>NUCLEOTIDE SEQUENCE [LARGE SCALE GENOMIC DNA]</scope>
    <source>
        <strain evidence="2 3">DY22613</strain>
    </source>
</reference>
<dbReference type="GO" id="GO:0047429">
    <property type="term" value="F:nucleoside triphosphate diphosphatase activity"/>
    <property type="evidence" value="ECO:0007669"/>
    <property type="project" value="InterPro"/>
</dbReference>
<dbReference type="GO" id="GO:0009143">
    <property type="term" value="P:nucleoside triphosphate catabolic process"/>
    <property type="evidence" value="ECO:0007669"/>
    <property type="project" value="InterPro"/>
</dbReference>
<protein>
    <recommendedName>
        <fullName evidence="4">MazG-like family protein</fullName>
    </recommendedName>
</protein>
<evidence type="ECO:0000313" key="2">
    <source>
        <dbReference type="EMBL" id="AZR74270.1"/>
    </source>
</evidence>
<keyword evidence="1" id="KW-0175">Coiled coil</keyword>
<gene>
    <name evidence="2" type="ORF">BBF96_13180</name>
</gene>
<dbReference type="OrthoDB" id="2381770at2"/>
<accession>A0A3S9T170</accession>